<name>A0A9P6ZNH6_9AGAM</name>
<dbReference type="InterPro" id="IPR040521">
    <property type="entry name" value="KDZ"/>
</dbReference>
<feature type="region of interest" description="Disordered" evidence="1">
    <location>
        <begin position="536"/>
        <end position="568"/>
    </location>
</feature>
<dbReference type="Proteomes" id="UP000714275">
    <property type="component" value="Unassembled WGS sequence"/>
</dbReference>
<feature type="compositionally biased region" description="Polar residues" evidence="1">
    <location>
        <begin position="57"/>
        <end position="68"/>
    </location>
</feature>
<proteinExistence type="predicted"/>
<evidence type="ECO:0000313" key="4">
    <source>
        <dbReference type="Proteomes" id="UP000714275"/>
    </source>
</evidence>
<dbReference type="PANTHER" id="PTHR33096">
    <property type="entry name" value="CXC2 DOMAIN-CONTAINING PROTEIN"/>
    <property type="match status" value="1"/>
</dbReference>
<evidence type="ECO:0000256" key="1">
    <source>
        <dbReference type="SAM" id="MobiDB-lite"/>
    </source>
</evidence>
<dbReference type="EMBL" id="JABBWD010000059">
    <property type="protein sequence ID" value="KAG1771386.1"/>
    <property type="molecule type" value="Genomic_DNA"/>
</dbReference>
<feature type="domain" description="CxC2-like cysteine cluster KDZ transposase-associated" evidence="2">
    <location>
        <begin position="125"/>
        <end position="205"/>
    </location>
</feature>
<dbReference type="Pfam" id="PF18803">
    <property type="entry name" value="CxC2"/>
    <property type="match status" value="1"/>
</dbReference>
<organism evidence="3 4">
    <name type="scientific">Suillus placidus</name>
    <dbReference type="NCBI Taxonomy" id="48579"/>
    <lineage>
        <taxon>Eukaryota</taxon>
        <taxon>Fungi</taxon>
        <taxon>Dikarya</taxon>
        <taxon>Basidiomycota</taxon>
        <taxon>Agaricomycotina</taxon>
        <taxon>Agaricomycetes</taxon>
        <taxon>Agaricomycetidae</taxon>
        <taxon>Boletales</taxon>
        <taxon>Suillineae</taxon>
        <taxon>Suillaceae</taxon>
        <taxon>Suillus</taxon>
    </lineage>
</organism>
<dbReference type="AlphaFoldDB" id="A0A9P6ZNH6"/>
<dbReference type="Pfam" id="PF18758">
    <property type="entry name" value="KDZ"/>
    <property type="match status" value="1"/>
</dbReference>
<comment type="caution">
    <text evidence="3">The sequence shown here is derived from an EMBL/GenBank/DDBJ whole genome shotgun (WGS) entry which is preliminary data.</text>
</comment>
<feature type="region of interest" description="Disordered" evidence="1">
    <location>
        <begin position="56"/>
        <end position="80"/>
    </location>
</feature>
<protein>
    <recommendedName>
        <fullName evidence="2">CxC2-like cysteine cluster KDZ transposase-associated domain-containing protein</fullName>
    </recommendedName>
</protein>
<evidence type="ECO:0000259" key="2">
    <source>
        <dbReference type="Pfam" id="PF18803"/>
    </source>
</evidence>
<reference evidence="3" key="1">
    <citation type="journal article" date="2020" name="New Phytol.">
        <title>Comparative genomics reveals dynamic genome evolution in host specialist ectomycorrhizal fungi.</title>
        <authorList>
            <person name="Lofgren L.A."/>
            <person name="Nguyen N.H."/>
            <person name="Vilgalys R."/>
            <person name="Ruytinx J."/>
            <person name="Liao H.L."/>
            <person name="Branco S."/>
            <person name="Kuo A."/>
            <person name="LaButti K."/>
            <person name="Lipzen A."/>
            <person name="Andreopoulos W."/>
            <person name="Pangilinan J."/>
            <person name="Riley R."/>
            <person name="Hundley H."/>
            <person name="Na H."/>
            <person name="Barry K."/>
            <person name="Grigoriev I.V."/>
            <person name="Stajich J.E."/>
            <person name="Kennedy P.G."/>
        </authorList>
    </citation>
    <scope>NUCLEOTIDE SEQUENCE</scope>
    <source>
        <strain evidence="3">DOB743</strain>
    </source>
</reference>
<gene>
    <name evidence="3" type="ORF">EV702DRAFT_1049008</name>
</gene>
<sequence length="942" mass="107202">MIIWTSSLNGRHLLPSGQWNRDFFEKTTLTKLGVEIHLGHGGQPCPHHYWDWEDTDTVGQSGASSTMGTPGDGEARDTNSDRLHAAPQTEVLQEVDDMGEKDVFIEAEFPAAGKESPEANILPMGKTRLTVVDTSGVHTMLIWFCQCTDARKKDTQLFEMGLFPASFARLKTAFTFALLDGFILDNLECGTSAMNYYSKLRRITSSAFPHLVPDRYWELMRVARQWRQLKLLKWNGFGHERRNLKDGELALFCTACSQPGINATLPKEDDKTMPGWLYSRMLVIDSNFKAEHLHPAHPEDEIFKRVKDYTLCNALGHNTDGLLRALMFYDVNCQYNKYLGRRVEESPHLTIPSRMDIIPGIGLWHVHGHQDKCFVWYASNFIPGAGRIDGEIMEMLWATLNIISPSARGMSTPHRQECLNYQMNDCNFMKMICMGLFLSQKYKKAKCGVAKSCKAFNKLNDAADPEILHKGGCWVLKNIVAIALTMDARRMGRHPTETQTLDMAHRRIRLQHSIDEFVAGAARYLREEYDADDRIPDMDMEFLDNDGDDGSGSGDEDADGSSPRANRPRTVFRPKFAVIPLPSNLGIDRFESSKGADGLGNLLVDNESESYERALDDTEPQFTAVTTDSSKEVDVEGCSAYLYSMVWLAKSQVTTTWAWAQVHLVEWVINLNSMIYKKCRSQLSNLWAEQLLEKYLGVGEKRSESQADPNTRGQRNSTLPWFWSLDVQGDSDFILGCMPTRIQVYRVHWLQTKALCYAIRQAQLYRQLAEDAHARFAEMDCCYDLILFVWHLVWEAERFVFLFINMCATSNTSPALPEYLNEVMKMLMSWQMGMMDDDGLFQQFHTHQFDMLSNYTGTMRNRWYEAGPDPLLTNLRVVIRDDLEEFGTKLGDWLSDKMEDGQLALDAMACIESPVDDLHDAIAAFQQLLDPGRVKHERGGSL</sequence>
<feature type="compositionally biased region" description="Acidic residues" evidence="1">
    <location>
        <begin position="538"/>
        <end position="559"/>
    </location>
</feature>
<accession>A0A9P6ZNH6</accession>
<evidence type="ECO:0000313" key="3">
    <source>
        <dbReference type="EMBL" id="KAG1771386.1"/>
    </source>
</evidence>
<dbReference type="PANTHER" id="PTHR33096:SF1">
    <property type="entry name" value="CXC1-LIKE CYSTEINE CLUSTER ASSOCIATED WITH KDZ TRANSPOSASES DOMAIN-CONTAINING PROTEIN"/>
    <property type="match status" value="1"/>
</dbReference>
<keyword evidence="4" id="KW-1185">Reference proteome</keyword>
<dbReference type="InterPro" id="IPR041457">
    <property type="entry name" value="CxC2_KDZ-assoc"/>
</dbReference>